<evidence type="ECO:0000313" key="2">
    <source>
        <dbReference type="EMBL" id="SFF95022.1"/>
    </source>
</evidence>
<dbReference type="OrthoDB" id="5946463at2"/>
<dbReference type="Pfam" id="PF12730">
    <property type="entry name" value="ABC2_membrane_4"/>
    <property type="match status" value="1"/>
</dbReference>
<organism evidence="2 3">
    <name type="scientific">Pontibacter chinhatensis</name>
    <dbReference type="NCBI Taxonomy" id="1436961"/>
    <lineage>
        <taxon>Bacteria</taxon>
        <taxon>Pseudomonadati</taxon>
        <taxon>Bacteroidota</taxon>
        <taxon>Cytophagia</taxon>
        <taxon>Cytophagales</taxon>
        <taxon>Hymenobacteraceae</taxon>
        <taxon>Pontibacter</taxon>
    </lineage>
</organism>
<keyword evidence="1" id="KW-1133">Transmembrane helix</keyword>
<protein>
    <recommendedName>
        <fullName evidence="4">ABC-2 type transport system permease protein</fullName>
    </recommendedName>
</protein>
<proteinExistence type="predicted"/>
<dbReference type="AlphaFoldDB" id="A0A1I2MU59"/>
<dbReference type="CDD" id="cd21809">
    <property type="entry name" value="ABC-2_lan_permease-like"/>
    <property type="match status" value="1"/>
</dbReference>
<accession>A0A1I2MU59</accession>
<dbReference type="RefSeq" id="WP_092098646.1">
    <property type="nucleotide sequence ID" value="NZ_FOOT01000001.1"/>
</dbReference>
<reference evidence="3" key="1">
    <citation type="submission" date="2016-10" db="EMBL/GenBank/DDBJ databases">
        <authorList>
            <person name="Varghese N."/>
            <person name="Submissions S."/>
        </authorList>
    </citation>
    <scope>NUCLEOTIDE SEQUENCE [LARGE SCALE GENOMIC DNA]</scope>
    <source>
        <strain evidence="3">LP51</strain>
    </source>
</reference>
<keyword evidence="1" id="KW-0812">Transmembrane</keyword>
<dbReference type="STRING" id="1436961.SAMN05421739_101481"/>
<feature type="transmembrane region" description="Helical" evidence="1">
    <location>
        <begin position="235"/>
        <end position="253"/>
    </location>
</feature>
<dbReference type="Proteomes" id="UP000198724">
    <property type="component" value="Unassembled WGS sequence"/>
</dbReference>
<feature type="transmembrane region" description="Helical" evidence="1">
    <location>
        <begin position="183"/>
        <end position="203"/>
    </location>
</feature>
<gene>
    <name evidence="2" type="ORF">SAMN05421739_101481</name>
</gene>
<dbReference type="EMBL" id="FOOT01000001">
    <property type="protein sequence ID" value="SFF95022.1"/>
    <property type="molecule type" value="Genomic_DNA"/>
</dbReference>
<keyword evidence="3" id="KW-1185">Reference proteome</keyword>
<feature type="transmembrane region" description="Helical" evidence="1">
    <location>
        <begin position="21"/>
        <end position="43"/>
    </location>
</feature>
<feature type="transmembrane region" description="Helical" evidence="1">
    <location>
        <begin position="153"/>
        <end position="176"/>
    </location>
</feature>
<feature type="transmembrane region" description="Helical" evidence="1">
    <location>
        <begin position="65"/>
        <end position="87"/>
    </location>
</feature>
<evidence type="ECO:0000256" key="1">
    <source>
        <dbReference type="SAM" id="Phobius"/>
    </source>
</evidence>
<evidence type="ECO:0008006" key="4">
    <source>
        <dbReference type="Google" id="ProtNLM"/>
    </source>
</evidence>
<name>A0A1I2MU59_9BACT</name>
<evidence type="ECO:0000313" key="3">
    <source>
        <dbReference type="Proteomes" id="UP000198724"/>
    </source>
</evidence>
<keyword evidence="1" id="KW-0472">Membrane</keyword>
<feature type="transmembrane region" description="Helical" evidence="1">
    <location>
        <begin position="108"/>
        <end position="133"/>
    </location>
</feature>
<sequence length="259" mass="28936">MNAATYYRSSLSAETLKLKNTFALWLAILAPCALVSMNVLVFWSKGQHFVTEGINPWHRFAAQNFGVYALLLMPIYIALLTSLTNGIEHRANGWKHLYALPLPKSTIYTAKATTVLGLVLLSNVVFVVAYLAAGLFLSVVRPDLGFEVMTGLLPVYISVLKLFLATFVIIALQFWLSIRWSSFALSMGVGIVGIITLMVALRWEHIHYYPFAYPFMAIKDFPNETSLQNVFGQEVLLSLGTGLLVFILGYFDVSRKRIS</sequence>